<dbReference type="InterPro" id="IPR041173">
    <property type="entry name" value="LodA_C"/>
</dbReference>
<keyword evidence="5" id="KW-1185">Reference proteome</keyword>
<evidence type="ECO:0000313" key="4">
    <source>
        <dbReference type="EMBL" id="AVP97417.1"/>
    </source>
</evidence>
<evidence type="ECO:0000256" key="1">
    <source>
        <dbReference type="SAM" id="MobiDB-lite"/>
    </source>
</evidence>
<evidence type="ECO:0000313" key="5">
    <source>
        <dbReference type="Proteomes" id="UP000241074"/>
    </source>
</evidence>
<dbReference type="Pfam" id="PF17990">
    <property type="entry name" value="LodA_N"/>
    <property type="match status" value="1"/>
</dbReference>
<dbReference type="Pfam" id="PF18417">
    <property type="entry name" value="LodA_C"/>
    <property type="match status" value="1"/>
</dbReference>
<feature type="domain" description="L-lysine epsilon oxidase C-terminal" evidence="3">
    <location>
        <begin position="315"/>
        <end position="419"/>
    </location>
</feature>
<dbReference type="EMBL" id="CP027860">
    <property type="protein sequence ID" value="AVP97417.1"/>
    <property type="molecule type" value="Genomic_DNA"/>
</dbReference>
<sequence>MPYAIYPPIGFARIGNSPDYYLSPEAPGSLGIQVHPDGSETEVHGFKDNALRMKRRAVRFHLFEVDSAGLPVPASLPTGTVVHWRISVANRKDSVRRPPTPPSVPRSITDDPMRQDRAMRASAELAGALAPRASLIGHYQSEPVLLGEVFTDGHQRLIVLGGLGRTATLKSPPPPLGGSFYTNPDWFDDVCDGLIEASIELPGQAPQAALSAWVVTAPPDFAPGTSGVVTLYDVIRQVGIQNALLPAVVRPWFETDIRPMIERAANLRWVDATATWSQISTDWTRLASPLPSEFNLRKETAALVREVEANLRSFSLRDWQNSALDAYAQGIFESGAEPNRGFADVLTRTALDTTLGQGFFPGIEAGINMTERSLYSLPFEYRLSSTVVPGDLTAHMAQPWQADFLKCGEGWWPAQRPAVLRHASGANVDWLRPPMSHVALVDNAMKLGVATPDGNGAFVEQGRDPALGP</sequence>
<organism evidence="4 5">
    <name type="scientific">Ahniella affigens</name>
    <dbReference type="NCBI Taxonomy" id="2021234"/>
    <lineage>
        <taxon>Bacteria</taxon>
        <taxon>Pseudomonadati</taxon>
        <taxon>Pseudomonadota</taxon>
        <taxon>Gammaproteobacteria</taxon>
        <taxon>Lysobacterales</taxon>
        <taxon>Rhodanobacteraceae</taxon>
        <taxon>Ahniella</taxon>
    </lineage>
</organism>
<reference evidence="4 5" key="1">
    <citation type="submission" date="2018-03" db="EMBL/GenBank/DDBJ databases">
        <title>Ahniella affigens gen. nov., sp. nov., a gammaproteobacterium isolated from sandy soil near a stream.</title>
        <authorList>
            <person name="Ko Y."/>
            <person name="Kim J.-H."/>
        </authorList>
    </citation>
    <scope>NUCLEOTIDE SEQUENCE [LARGE SCALE GENOMIC DNA]</scope>
    <source>
        <strain evidence="4 5">D13</strain>
    </source>
</reference>
<feature type="region of interest" description="Disordered" evidence="1">
    <location>
        <begin position="92"/>
        <end position="111"/>
    </location>
</feature>
<dbReference type="RefSeq" id="WP_106891341.1">
    <property type="nucleotide sequence ID" value="NZ_CP027860.1"/>
</dbReference>
<evidence type="ECO:0000259" key="2">
    <source>
        <dbReference type="Pfam" id="PF17990"/>
    </source>
</evidence>
<accession>A0A2P1PRD7</accession>
<evidence type="ECO:0000259" key="3">
    <source>
        <dbReference type="Pfam" id="PF18417"/>
    </source>
</evidence>
<dbReference type="AlphaFoldDB" id="A0A2P1PRD7"/>
<dbReference type="InterPro" id="IPR041168">
    <property type="entry name" value="LodA_N"/>
</dbReference>
<reference evidence="4 5" key="2">
    <citation type="submission" date="2018-03" db="EMBL/GenBank/DDBJ databases">
        <authorList>
            <person name="Keele B.F."/>
        </authorList>
    </citation>
    <scope>NUCLEOTIDE SEQUENCE [LARGE SCALE GENOMIC DNA]</scope>
    <source>
        <strain evidence="4 5">D13</strain>
    </source>
</reference>
<name>A0A2P1PRD7_9GAMM</name>
<dbReference type="Proteomes" id="UP000241074">
    <property type="component" value="Chromosome"/>
</dbReference>
<gene>
    <name evidence="4" type="ORF">C7S18_09515</name>
</gene>
<proteinExistence type="predicted"/>
<protein>
    <submittedName>
        <fullName evidence="4">Uncharacterized protein</fullName>
    </submittedName>
</protein>
<dbReference type="KEGG" id="xba:C7S18_09515"/>
<feature type="domain" description="L-Lysine epsilon oxidase N-terminal" evidence="2">
    <location>
        <begin position="6"/>
        <end position="215"/>
    </location>
</feature>